<name>A0A401S6X8_CHIPU</name>
<comment type="subcellular location">
    <subcellularLocation>
        <location evidence="1">Membrane</location>
    </subcellularLocation>
</comment>
<dbReference type="InterPro" id="IPR039587">
    <property type="entry name" value="TMEM248/TMEM219_dom"/>
</dbReference>
<evidence type="ECO:0000256" key="1">
    <source>
        <dbReference type="ARBA" id="ARBA00004370"/>
    </source>
</evidence>
<dbReference type="Pfam" id="PF14940">
    <property type="entry name" value="TMEM219"/>
    <property type="match status" value="1"/>
</dbReference>
<comment type="caution">
    <text evidence="7">The sequence shown here is derived from an EMBL/GenBank/DDBJ whole genome shotgun (WGS) entry which is preliminary data.</text>
</comment>
<dbReference type="GO" id="GO:0016020">
    <property type="term" value="C:membrane"/>
    <property type="evidence" value="ECO:0007669"/>
    <property type="project" value="UniProtKB-SubCell"/>
</dbReference>
<dbReference type="OMA" id="RILCSQH"/>
<proteinExistence type="predicted"/>
<feature type="transmembrane region" description="Helical" evidence="5">
    <location>
        <begin position="290"/>
        <end position="308"/>
    </location>
</feature>
<keyword evidence="4 5" id="KW-0472">Membrane</keyword>
<evidence type="ECO:0000313" key="8">
    <source>
        <dbReference type="Proteomes" id="UP000287033"/>
    </source>
</evidence>
<evidence type="ECO:0000259" key="6">
    <source>
        <dbReference type="Pfam" id="PF14940"/>
    </source>
</evidence>
<organism evidence="7 8">
    <name type="scientific">Chiloscyllium punctatum</name>
    <name type="common">Brownbanded bambooshark</name>
    <name type="synonym">Hemiscyllium punctatum</name>
    <dbReference type="NCBI Taxonomy" id="137246"/>
    <lineage>
        <taxon>Eukaryota</taxon>
        <taxon>Metazoa</taxon>
        <taxon>Chordata</taxon>
        <taxon>Craniata</taxon>
        <taxon>Vertebrata</taxon>
        <taxon>Chondrichthyes</taxon>
        <taxon>Elasmobranchii</taxon>
        <taxon>Galeomorphii</taxon>
        <taxon>Galeoidea</taxon>
        <taxon>Orectolobiformes</taxon>
        <taxon>Hemiscylliidae</taxon>
        <taxon>Chiloscyllium</taxon>
    </lineage>
</organism>
<dbReference type="AlphaFoldDB" id="A0A401S6X8"/>
<dbReference type="Proteomes" id="UP000287033">
    <property type="component" value="Unassembled WGS sequence"/>
</dbReference>
<evidence type="ECO:0000313" key="7">
    <source>
        <dbReference type="EMBL" id="GCC26152.1"/>
    </source>
</evidence>
<keyword evidence="2 5" id="KW-0812">Transmembrane</keyword>
<keyword evidence="8" id="KW-1185">Reference proteome</keyword>
<sequence>MWTSGNQTLISSAVIMVTWHLLENVKYFVLQRPPMILFILSISSLGIAFFSLGIYIQSHEVSNPDVPKAWNTVLQSLSKLEFCLSQNESLWQTRTEPLSFGRGSVRRRPDPDPLVHTTTRQPVTTIAFTRDLPESVSLLLPITFDSNEPLKRFSSDITRLHAVVDGNLLGLEDSKAKEVINIMLVSPWPPEHNLSQINSSNNMNPLTCITMSAPAHVLPQARYLPSCKLENITALLYQNTLAKISEKMPSQSHTSAQCYKAQDKPEHKFPIVLSKEDRILCSQHLLKSSFILLLLALVIFCLCVACGLRKKKRHKTMNLRKAHLLEM</sequence>
<gene>
    <name evidence="7" type="ORF">chiPu_0004566</name>
</gene>
<evidence type="ECO:0000256" key="5">
    <source>
        <dbReference type="SAM" id="Phobius"/>
    </source>
</evidence>
<evidence type="ECO:0000256" key="2">
    <source>
        <dbReference type="ARBA" id="ARBA00022692"/>
    </source>
</evidence>
<accession>A0A401S6X8</accession>
<dbReference type="PANTHER" id="PTHR16002:SF6">
    <property type="entry name" value="INSULIN-LIKE GROWTH FACTOR-BINDING PROTEIN 3 RECEPTOR"/>
    <property type="match status" value="1"/>
</dbReference>
<keyword evidence="3 5" id="KW-1133">Transmembrane helix</keyword>
<evidence type="ECO:0000256" key="3">
    <source>
        <dbReference type="ARBA" id="ARBA00022989"/>
    </source>
</evidence>
<evidence type="ECO:0000256" key="4">
    <source>
        <dbReference type="ARBA" id="ARBA00023136"/>
    </source>
</evidence>
<reference evidence="7 8" key="1">
    <citation type="journal article" date="2018" name="Nat. Ecol. Evol.">
        <title>Shark genomes provide insights into elasmobranch evolution and the origin of vertebrates.</title>
        <authorList>
            <person name="Hara Y"/>
            <person name="Yamaguchi K"/>
            <person name="Onimaru K"/>
            <person name="Kadota M"/>
            <person name="Koyanagi M"/>
            <person name="Keeley SD"/>
            <person name="Tatsumi K"/>
            <person name="Tanaka K"/>
            <person name="Motone F"/>
            <person name="Kageyama Y"/>
            <person name="Nozu R"/>
            <person name="Adachi N"/>
            <person name="Nishimura O"/>
            <person name="Nakagawa R"/>
            <person name="Tanegashima C"/>
            <person name="Kiyatake I"/>
            <person name="Matsumoto R"/>
            <person name="Murakumo K"/>
            <person name="Nishida K"/>
            <person name="Terakita A"/>
            <person name="Kuratani S"/>
            <person name="Sato K"/>
            <person name="Hyodo S Kuraku.S."/>
        </authorList>
    </citation>
    <scope>NUCLEOTIDE SEQUENCE [LARGE SCALE GENOMIC DNA]</scope>
</reference>
<protein>
    <recommendedName>
        <fullName evidence="6">TMEM248/TMEM219 domain-containing protein</fullName>
    </recommendedName>
</protein>
<dbReference type="OrthoDB" id="8680674at2759"/>
<feature type="transmembrane region" description="Helical" evidence="5">
    <location>
        <begin position="34"/>
        <end position="56"/>
    </location>
</feature>
<dbReference type="InterPro" id="IPR039493">
    <property type="entry name" value="TMEM248/TMEM219"/>
</dbReference>
<dbReference type="EMBL" id="BEZZ01000112">
    <property type="protein sequence ID" value="GCC26152.1"/>
    <property type="molecule type" value="Genomic_DNA"/>
</dbReference>
<dbReference type="STRING" id="137246.A0A401S6X8"/>
<feature type="domain" description="TMEM248/TMEM219" evidence="6">
    <location>
        <begin position="25"/>
        <end position="267"/>
    </location>
</feature>
<dbReference type="PANTHER" id="PTHR16002">
    <property type="entry name" value="TRANSMEMBRANE PROTEIN 248-LIKE"/>
    <property type="match status" value="1"/>
</dbReference>